<dbReference type="Proteomes" id="UP000309676">
    <property type="component" value="Unassembled WGS sequence"/>
</dbReference>
<accession>A0A5R9GM08</accession>
<dbReference type="PANTHER" id="PTHR44147">
    <property type="entry name" value="DEHYDROGENASE/REDUCTASE SDR FAMILY MEMBER 1"/>
    <property type="match status" value="1"/>
</dbReference>
<reference evidence="1 2" key="1">
    <citation type="submission" date="2019-05" db="EMBL/GenBank/DDBJ databases">
        <authorList>
            <person name="Narsing Rao M.P."/>
            <person name="Li W.J."/>
        </authorList>
    </citation>
    <scope>NUCLEOTIDE SEQUENCE [LARGE SCALE GENOMIC DNA]</scope>
    <source>
        <strain evidence="1 2">SYSU_K30003</strain>
    </source>
</reference>
<keyword evidence="2" id="KW-1185">Reference proteome</keyword>
<dbReference type="PANTHER" id="PTHR44147:SF2">
    <property type="entry name" value="DEHYDROGENASE_REDUCTASE SDR FAMILY MEMBER 1"/>
    <property type="match status" value="1"/>
</dbReference>
<dbReference type="SUPFAM" id="SSF51735">
    <property type="entry name" value="NAD(P)-binding Rossmann-fold domains"/>
    <property type="match status" value="1"/>
</dbReference>
<gene>
    <name evidence="1" type="ORF">FE782_02385</name>
</gene>
<dbReference type="EMBL" id="VCIW01000001">
    <property type="protein sequence ID" value="TLS54213.1"/>
    <property type="molecule type" value="Genomic_DNA"/>
</dbReference>
<dbReference type="Pfam" id="PF00106">
    <property type="entry name" value="adh_short"/>
    <property type="match status" value="1"/>
</dbReference>
<dbReference type="OrthoDB" id="63584at2"/>
<sequence length="295" mass="31922">MTTRPLQGRVAVVAGATRGAGRGIAIKLGEAGATVYVTGRSSREGSSDVGRSETIEETAELVAAAGGVGIAVRTDHTAPEQVEALFRRVEKEQEGRLDLLVNDVWGCEQYIDFERKFWEQPLSNALIMQERAVRSHLITSYYGVPLMVARRSGLVIEITDGVDYSVREGAGVGYSVAKVGNIHLAAALASELKPYGVTAISLTPGFLRSEQMLDHFGVTAETWRDAPDPHFRVVSETPAYIGAAVVALASDPALFEKTGQAFSTWRCADEYGIRDADGSQPHWGNYYASIRDNTK</sequence>
<protein>
    <submittedName>
        <fullName evidence="1">SDR family NAD(P)-dependent oxidoreductase</fullName>
    </submittedName>
</protein>
<name>A0A5R9GM08_9BACL</name>
<dbReference type="Gene3D" id="3.40.50.720">
    <property type="entry name" value="NAD(P)-binding Rossmann-like Domain"/>
    <property type="match status" value="1"/>
</dbReference>
<dbReference type="InterPro" id="IPR036291">
    <property type="entry name" value="NAD(P)-bd_dom_sf"/>
</dbReference>
<dbReference type="InterPro" id="IPR002347">
    <property type="entry name" value="SDR_fam"/>
</dbReference>
<dbReference type="PRINTS" id="PR00081">
    <property type="entry name" value="GDHRDH"/>
</dbReference>
<proteinExistence type="predicted"/>
<dbReference type="RefSeq" id="WP_138192104.1">
    <property type="nucleotide sequence ID" value="NZ_VCIW01000001.1"/>
</dbReference>
<evidence type="ECO:0000313" key="1">
    <source>
        <dbReference type="EMBL" id="TLS54213.1"/>
    </source>
</evidence>
<dbReference type="NCBIfam" id="NF006159">
    <property type="entry name" value="PRK08303.1"/>
    <property type="match status" value="1"/>
</dbReference>
<dbReference type="AlphaFoldDB" id="A0A5R9GM08"/>
<evidence type="ECO:0000313" key="2">
    <source>
        <dbReference type="Proteomes" id="UP000309676"/>
    </source>
</evidence>
<comment type="caution">
    <text evidence="1">The sequence shown here is derived from an EMBL/GenBank/DDBJ whole genome shotgun (WGS) entry which is preliminary data.</text>
</comment>
<organism evidence="1 2">
    <name type="scientific">Paenibacillus antri</name>
    <dbReference type="NCBI Taxonomy" id="2582848"/>
    <lineage>
        <taxon>Bacteria</taxon>
        <taxon>Bacillati</taxon>
        <taxon>Bacillota</taxon>
        <taxon>Bacilli</taxon>
        <taxon>Bacillales</taxon>
        <taxon>Paenibacillaceae</taxon>
        <taxon>Paenibacillus</taxon>
    </lineage>
</organism>